<dbReference type="FunFam" id="3.90.640.10:FF:000004">
    <property type="entry name" value="Heat shock 70 kDa protein 4"/>
    <property type="match status" value="1"/>
</dbReference>
<dbReference type="InterPro" id="IPR043129">
    <property type="entry name" value="ATPase_NBD"/>
</dbReference>
<name>A0A6N2KRZ1_SALVM</name>
<dbReference type="SUPFAM" id="SSF53067">
    <property type="entry name" value="Actin-like ATPase domain"/>
    <property type="match status" value="2"/>
</dbReference>
<accession>A0A6N2KRZ1</accession>
<evidence type="ECO:0000256" key="2">
    <source>
        <dbReference type="ARBA" id="ARBA00004496"/>
    </source>
</evidence>
<evidence type="ECO:0000256" key="6">
    <source>
        <dbReference type="ARBA" id="ARBA00022840"/>
    </source>
</evidence>
<dbReference type="FunFam" id="1.20.1270.10:FF:000002">
    <property type="entry name" value="Heat shock 70 kDa protein 4"/>
    <property type="match status" value="1"/>
</dbReference>
<comment type="similarity">
    <text evidence="11">Belongs to the heat shock protein 70 (TC 1.A.33) family. HSP110/SSE subfamily.</text>
</comment>
<keyword evidence="5" id="KW-0547">Nucleotide-binding</keyword>
<dbReference type="InterPro" id="IPR013126">
    <property type="entry name" value="Hsp_70_fam"/>
</dbReference>
<dbReference type="Gene3D" id="3.90.640.10">
    <property type="entry name" value="Actin, Chain A, domain 4"/>
    <property type="match status" value="1"/>
</dbReference>
<dbReference type="FunFam" id="2.60.34.10:FF:000031">
    <property type="entry name" value="Heat shock 70 kDa protein 14"/>
    <property type="match status" value="1"/>
</dbReference>
<keyword evidence="6" id="KW-0067">ATP-binding</keyword>
<keyword evidence="3" id="KW-0963">Cytoplasm</keyword>
<dbReference type="Gene3D" id="3.30.30.30">
    <property type="match status" value="1"/>
</dbReference>
<keyword evidence="7" id="KW-0346">Stress response</keyword>
<dbReference type="Pfam" id="PF00012">
    <property type="entry name" value="HSP70"/>
    <property type="match status" value="1"/>
</dbReference>
<evidence type="ECO:0000256" key="5">
    <source>
        <dbReference type="ARBA" id="ARBA00022741"/>
    </source>
</evidence>
<dbReference type="GO" id="GO:0140662">
    <property type="term" value="F:ATP-dependent protein folding chaperone"/>
    <property type="evidence" value="ECO:0007669"/>
    <property type="project" value="InterPro"/>
</dbReference>
<dbReference type="InterPro" id="IPR029047">
    <property type="entry name" value="HSP70_peptide-bd_sf"/>
</dbReference>
<evidence type="ECO:0000256" key="4">
    <source>
        <dbReference type="ARBA" id="ARBA00022553"/>
    </source>
</evidence>
<keyword evidence="4" id="KW-0597">Phosphoprotein</keyword>
<dbReference type="PRINTS" id="PR00301">
    <property type="entry name" value="HEATSHOCK70"/>
</dbReference>
<sequence length="852" mass="94150">MSVVGFDFGNENCLVAVARQRGIDVVLNDESKRETPSIVCFGDKQRFIGTAGAATTMMNPKNSISQIKRLIGRPFSDPELQRDLKSLPFTVIEGPDGFPLIQARYLGEMRTFTPTQVLGMVFSDLKIIGQKNLNAAVVDCCIGIPVYFTDLQRRAVLDAATIAGLHPLRLMHETTATALAYGIYKTDLPENDQLNVAFVDVGHASMQVCIAGFKKGQLKILAHSFDRSLGGRDFDEALFQHFTTKFKAEYHIDVNQNARACLRLRAACEKLKKVLSANPEAPLNIECLMEEKDVRGFIKREEFEQISIPILERVKRPLEKALQDAGLAVENVHTVEVVGSASRIPSIMKILTEFFGKEPKRTMNSSECVSRGCALQCAILSPTFKVREFQVQECFPFSIAISWKGAAPDSQNGAADNQQGTIVFPKGNPIPSIKALTFYRSGTFSIDVKYADVSELQAPDKISTYTIGPFQSTKSERAKVKVKVRLNLHGIVSVESATLLEEEEVEVPVTKEPSKEPAKMDTDEVLSDAATKGPNEADANMEEAKSAADASGVENGVPEADKPTQMETDIKVEAPKKKVKKTNIPVSEVVYGGIPAAEVEKLVEKEYEMALQDRVMEETKEKKNAVEAYVYDMRNKLSDKYQEFVTDPEREGFTAKLQETEDWLYEDGEDETKGVYIAKLEELKKQGDPIEVRYKEYTERGPVLDQLVYCINSYREAAVSSDPKFEHIDLTEKQKVLNECVESEAWLREKKQHQDSLPKYATPVLLSADVRKKAEALDRFCRPIMTKPKPAKPATPETPATPPPQGGEQQQQGDANADPNANAGANETAGAASGEVPPASGEPMETDKSETA</sequence>
<evidence type="ECO:0000256" key="1">
    <source>
        <dbReference type="ARBA" id="ARBA00004123"/>
    </source>
</evidence>
<proteinExistence type="inferred from homology"/>
<dbReference type="GO" id="GO:0005634">
    <property type="term" value="C:nucleus"/>
    <property type="evidence" value="ECO:0007669"/>
    <property type="project" value="UniProtKB-SubCell"/>
</dbReference>
<feature type="compositionally biased region" description="Low complexity" evidence="12">
    <location>
        <begin position="806"/>
        <end position="834"/>
    </location>
</feature>
<comment type="subcellular location">
    <subcellularLocation>
        <location evidence="2">Cytoplasm</location>
    </subcellularLocation>
    <subcellularLocation>
        <location evidence="1">Nucleus</location>
    </subcellularLocation>
</comment>
<keyword evidence="9" id="KW-0539">Nucleus</keyword>
<evidence type="ECO:0000256" key="9">
    <source>
        <dbReference type="ARBA" id="ARBA00023242"/>
    </source>
</evidence>
<dbReference type="InterPro" id="IPR029048">
    <property type="entry name" value="HSP70_C_sf"/>
</dbReference>
<dbReference type="PANTHER" id="PTHR45639:SF4">
    <property type="entry name" value="HSC70CB, ISOFORM G"/>
    <property type="match status" value="1"/>
</dbReference>
<reference evidence="13" key="1">
    <citation type="submission" date="2019-03" db="EMBL/GenBank/DDBJ databases">
        <authorList>
            <person name="Mank J."/>
            <person name="Almeida P."/>
        </authorList>
    </citation>
    <scope>NUCLEOTIDE SEQUENCE</scope>
    <source>
        <strain evidence="13">78183</strain>
    </source>
</reference>
<dbReference type="GO" id="GO:0005829">
    <property type="term" value="C:cytosol"/>
    <property type="evidence" value="ECO:0007669"/>
    <property type="project" value="UniProtKB-ARBA"/>
</dbReference>
<gene>
    <name evidence="13" type="ORF">SVIM_LOCUS87282</name>
</gene>
<feature type="region of interest" description="Disordered" evidence="12">
    <location>
        <begin position="505"/>
        <end position="561"/>
    </location>
</feature>
<organism evidence="13">
    <name type="scientific">Salix viminalis</name>
    <name type="common">Common osier</name>
    <name type="synonym">Basket willow</name>
    <dbReference type="NCBI Taxonomy" id="40686"/>
    <lineage>
        <taxon>Eukaryota</taxon>
        <taxon>Viridiplantae</taxon>
        <taxon>Streptophyta</taxon>
        <taxon>Embryophyta</taxon>
        <taxon>Tracheophyta</taxon>
        <taxon>Spermatophyta</taxon>
        <taxon>Magnoliopsida</taxon>
        <taxon>eudicotyledons</taxon>
        <taxon>Gunneridae</taxon>
        <taxon>Pentapetalae</taxon>
        <taxon>rosids</taxon>
        <taxon>fabids</taxon>
        <taxon>Malpighiales</taxon>
        <taxon>Salicaceae</taxon>
        <taxon>Saliceae</taxon>
        <taxon>Salix</taxon>
    </lineage>
</organism>
<dbReference type="CDD" id="cd24095">
    <property type="entry name" value="ASKHA_NBD_HSP70_AtHsp70-14-like"/>
    <property type="match status" value="1"/>
</dbReference>
<dbReference type="Gene3D" id="2.60.34.10">
    <property type="entry name" value="Substrate Binding Domain Of DNAk, Chain A, domain 1"/>
    <property type="match status" value="1"/>
</dbReference>
<dbReference type="Gene3D" id="3.30.420.40">
    <property type="match status" value="2"/>
</dbReference>
<dbReference type="SUPFAM" id="SSF100920">
    <property type="entry name" value="Heat shock protein 70kD (HSP70), peptide-binding domain"/>
    <property type="match status" value="1"/>
</dbReference>
<feature type="compositionally biased region" description="Basic and acidic residues" evidence="12">
    <location>
        <begin position="512"/>
        <end position="522"/>
    </location>
</feature>
<dbReference type="FunFam" id="3.30.30.30:FF:000002">
    <property type="entry name" value="Heat shock 70 kDa protein 4"/>
    <property type="match status" value="1"/>
</dbReference>
<comment type="function">
    <text evidence="10">In cooperation with other chaperones, Hsp70s are key components that facilitate folding of de novo synthesized proteins, assist translocation of precursor proteins into organelles, and are responsible for degradation of damaged protein under stress conditions.</text>
</comment>
<dbReference type="AlphaFoldDB" id="A0A6N2KRZ1"/>
<evidence type="ECO:0000256" key="3">
    <source>
        <dbReference type="ARBA" id="ARBA00022490"/>
    </source>
</evidence>
<dbReference type="PANTHER" id="PTHR45639">
    <property type="entry name" value="HSC70CB, ISOFORM G-RELATED"/>
    <property type="match status" value="1"/>
</dbReference>
<dbReference type="GO" id="GO:0005524">
    <property type="term" value="F:ATP binding"/>
    <property type="evidence" value="ECO:0007669"/>
    <property type="project" value="UniProtKB-KW"/>
</dbReference>
<evidence type="ECO:0000313" key="13">
    <source>
        <dbReference type="EMBL" id="VFU27847.1"/>
    </source>
</evidence>
<protein>
    <submittedName>
        <fullName evidence="13">Uncharacterized protein</fullName>
    </submittedName>
</protein>
<feature type="region of interest" description="Disordered" evidence="12">
    <location>
        <begin position="780"/>
        <end position="852"/>
    </location>
</feature>
<evidence type="ECO:0000256" key="12">
    <source>
        <dbReference type="SAM" id="MobiDB-lite"/>
    </source>
</evidence>
<dbReference type="FunFam" id="3.30.420.40:FF:000171">
    <property type="entry name" value="Heat shock 70 kDa protein 4"/>
    <property type="match status" value="2"/>
</dbReference>
<keyword evidence="8" id="KW-0143">Chaperone</keyword>
<evidence type="ECO:0000256" key="10">
    <source>
        <dbReference type="ARBA" id="ARBA00055614"/>
    </source>
</evidence>
<dbReference type="SUPFAM" id="SSF100934">
    <property type="entry name" value="Heat shock protein 70kD (HSP70), C-terminal subdomain"/>
    <property type="match status" value="2"/>
</dbReference>
<evidence type="ECO:0000256" key="7">
    <source>
        <dbReference type="ARBA" id="ARBA00023016"/>
    </source>
</evidence>
<evidence type="ECO:0000256" key="8">
    <source>
        <dbReference type="ARBA" id="ARBA00023186"/>
    </source>
</evidence>
<dbReference type="EMBL" id="CAADRP010000402">
    <property type="protein sequence ID" value="VFU27847.1"/>
    <property type="molecule type" value="Genomic_DNA"/>
</dbReference>
<evidence type="ECO:0000256" key="11">
    <source>
        <dbReference type="ARBA" id="ARBA00061090"/>
    </source>
</evidence>
<dbReference type="Gene3D" id="1.20.1270.10">
    <property type="match status" value="1"/>
</dbReference>